<dbReference type="InParanoid" id="F2UAX4"/>
<dbReference type="Pfam" id="PF00307">
    <property type="entry name" value="CH"/>
    <property type="match status" value="2"/>
</dbReference>
<feature type="region of interest" description="Disordered" evidence="2">
    <location>
        <begin position="970"/>
        <end position="989"/>
    </location>
</feature>
<dbReference type="STRING" id="946362.F2UAX4"/>
<dbReference type="InterPro" id="IPR001715">
    <property type="entry name" value="CH_dom"/>
</dbReference>
<dbReference type="GeneID" id="16074401"/>
<dbReference type="InterPro" id="IPR001005">
    <property type="entry name" value="SANT/Myb"/>
</dbReference>
<dbReference type="PANTHER" id="PTHR11915">
    <property type="entry name" value="SPECTRIN/FILAMIN RELATED CYTOSKELETAL PROTEIN"/>
    <property type="match status" value="1"/>
</dbReference>
<name>F2UAX4_SALR5</name>
<dbReference type="EMBL" id="GL832966">
    <property type="protein sequence ID" value="EGD73540.1"/>
    <property type="molecule type" value="Genomic_DNA"/>
</dbReference>
<dbReference type="CDD" id="cd00167">
    <property type="entry name" value="SANT"/>
    <property type="match status" value="1"/>
</dbReference>
<dbReference type="PROSITE" id="PS50021">
    <property type="entry name" value="CH"/>
    <property type="match status" value="2"/>
</dbReference>
<feature type="region of interest" description="Disordered" evidence="2">
    <location>
        <begin position="542"/>
        <end position="619"/>
    </location>
</feature>
<feature type="region of interest" description="Disordered" evidence="2">
    <location>
        <begin position="695"/>
        <end position="734"/>
    </location>
</feature>
<dbReference type="Proteomes" id="UP000007799">
    <property type="component" value="Unassembled WGS sequence"/>
</dbReference>
<dbReference type="RefSeq" id="XP_004993822.1">
    <property type="nucleotide sequence ID" value="XM_004993765.1"/>
</dbReference>
<protein>
    <recommendedName>
        <fullName evidence="3">Calponin-homology (CH) domain-containing protein</fullName>
    </recommendedName>
</protein>
<evidence type="ECO:0000256" key="2">
    <source>
        <dbReference type="SAM" id="MobiDB-lite"/>
    </source>
</evidence>
<dbReference type="SUPFAM" id="SSF46689">
    <property type="entry name" value="Homeodomain-like"/>
    <property type="match status" value="1"/>
</dbReference>
<feature type="coiled-coil region" evidence="1">
    <location>
        <begin position="749"/>
        <end position="786"/>
    </location>
</feature>
<dbReference type="InterPro" id="IPR036872">
    <property type="entry name" value="CH_dom_sf"/>
</dbReference>
<keyword evidence="5" id="KW-1185">Reference proteome</keyword>
<dbReference type="SUPFAM" id="SSF47576">
    <property type="entry name" value="Calponin-homology domain, CH-domain"/>
    <property type="match status" value="1"/>
</dbReference>
<evidence type="ECO:0000259" key="3">
    <source>
        <dbReference type="PROSITE" id="PS50021"/>
    </source>
</evidence>
<proteinExistence type="predicted"/>
<feature type="compositionally biased region" description="Basic and acidic residues" evidence="2">
    <location>
        <begin position="715"/>
        <end position="725"/>
    </location>
</feature>
<dbReference type="AlphaFoldDB" id="F2UAX4"/>
<accession>F2UAX4</accession>
<dbReference type="SMART" id="SM00033">
    <property type="entry name" value="CH"/>
    <property type="match status" value="2"/>
</dbReference>
<sequence>MATTNPQLYLAWLRNACTQTTISSIHDFQDGRKLLALAEDLTGLPSGTPETGTSKIHNINNCHRALRLFERSGVDTSSFAAEEFDAFNEKKIHSFIWHLIRRFSFDKQDEQSDFDTELLRWVQSKVHRRMSVPDLNPGTFRDGLALVALLEAYHPTQIDWENTTKMSTAERVHMAFDLMQALGFPSTQYAADDFLGPDTSKRDIATLLATMFNLLEMSSRGAPSPRKLARSRGTLERRKLKQRGSLPFGVTTQSPKDLAIQEMFQRHNLQDADTFTIADVAHCLVDAINTSPVSSPGPAQRAYDEELKRMMTSDDFQELLANQLGVSPHSAFTRQEVTHLLQECIDDTGETQLPSIVSACVGALQDATRSAQHAAASARQRALELEEEAKKQEVAFQQRLHDNDMAAQGINEEAEREITELQAELTQTRSKCKSLEEARSQLISEVAALKQDLAEGDDAKRAAADLRHENEALKREVASVRKSAETVETKKERLLEHLRSDGQRLRQQMRAQEATLQDVQHERDALAEEVARFKQLERENAKLRRQSRELTQQLRDSPLTSRKSLGALTDGTESGAEDSLSLEEELRQASMPPAVRRLPSAPSALGAKRRSGLSAAHDRLTKQKEELEAAFKEKAQDLYRTLQQLEAEKDLSKHFESLNAQLTDQLARAREDMQNIQESLDEERARRLSVEQALSQLQNQRDQQQQQQSQGREPQSSRKVDESADARPALVDDIMADIDRDDTMTDREKQTVESQRKQLEEQAARLEELSTAYDQARSSLESYVNTAQVEVAVHREVLEHVYSDETSGYQLQTVKHEKENHLWFRTPDHPQVLPSSLYPFQPEEDEQLVEAAQTSRDNWHHVAFAVPGRLDSELRERFVALQGHAAHERDAVLARHTPRKYSQPQHEAHAYRHQHPPQHHRGHRKGDHDDADGFYDAYVMGDGYGGDDEMWDSRPSTVSAYTDWSTLDAETPTSGLHDAMSGSDGTESSEDGAIFGDNFDPILQQHLGLI</sequence>
<dbReference type="Gene3D" id="1.10.418.10">
    <property type="entry name" value="Calponin-like domain"/>
    <property type="match status" value="2"/>
</dbReference>
<feature type="domain" description="Calponin-homology (CH)" evidence="3">
    <location>
        <begin position="112"/>
        <end position="216"/>
    </location>
</feature>
<keyword evidence="1" id="KW-0175">Coiled coil</keyword>
<dbReference type="CDD" id="cd00014">
    <property type="entry name" value="CH_SF"/>
    <property type="match status" value="1"/>
</dbReference>
<feature type="compositionally biased region" description="Low complexity" evidence="2">
    <location>
        <begin position="695"/>
        <end position="714"/>
    </location>
</feature>
<evidence type="ECO:0000313" key="5">
    <source>
        <dbReference type="Proteomes" id="UP000007799"/>
    </source>
</evidence>
<dbReference type="KEGG" id="sre:PTSG_05246"/>
<gene>
    <name evidence="4" type="ORF">PTSG_05246</name>
</gene>
<organism evidence="5">
    <name type="scientific">Salpingoeca rosetta (strain ATCC 50818 / BSB-021)</name>
    <dbReference type="NCBI Taxonomy" id="946362"/>
    <lineage>
        <taxon>Eukaryota</taxon>
        <taxon>Choanoflagellata</taxon>
        <taxon>Craspedida</taxon>
        <taxon>Salpingoecidae</taxon>
        <taxon>Salpingoeca</taxon>
    </lineage>
</organism>
<feature type="domain" description="Calponin-homology (CH)" evidence="3">
    <location>
        <begin position="3"/>
        <end position="104"/>
    </location>
</feature>
<dbReference type="Gene3D" id="1.10.10.60">
    <property type="entry name" value="Homeodomain-like"/>
    <property type="match status" value="1"/>
</dbReference>
<evidence type="ECO:0000256" key="1">
    <source>
        <dbReference type="SAM" id="Coils"/>
    </source>
</evidence>
<dbReference type="InterPro" id="IPR009057">
    <property type="entry name" value="Homeodomain-like_sf"/>
</dbReference>
<feature type="compositionally biased region" description="Polar residues" evidence="2">
    <location>
        <begin position="549"/>
        <end position="563"/>
    </location>
</feature>
<reference evidence="4" key="1">
    <citation type="submission" date="2009-08" db="EMBL/GenBank/DDBJ databases">
        <title>Annotation of Salpingoeca rosetta.</title>
        <authorList>
            <consortium name="The Broad Institute Genome Sequencing Platform"/>
            <person name="Russ C."/>
            <person name="Cuomo C."/>
            <person name="Burger G."/>
            <person name="Gray M.W."/>
            <person name="Holland P.W.H."/>
            <person name="King N."/>
            <person name="Lang F.B.F."/>
            <person name="Roger A.J."/>
            <person name="Ruiz-Trillo I."/>
            <person name="Young S.K."/>
            <person name="Zeng Q."/>
            <person name="Gargeya S."/>
            <person name="Alvarado L."/>
            <person name="Berlin A."/>
            <person name="Chapman S.B."/>
            <person name="Chen Z."/>
            <person name="Freedman E."/>
            <person name="Gellesch M."/>
            <person name="Goldberg J."/>
            <person name="Griggs A."/>
            <person name="Gujja S."/>
            <person name="Heilman E."/>
            <person name="Heiman D."/>
            <person name="Howarth C."/>
            <person name="Mehta T."/>
            <person name="Neiman D."/>
            <person name="Pearson M."/>
            <person name="Roberts A."/>
            <person name="Saif S."/>
            <person name="Shea T."/>
            <person name="Shenoy N."/>
            <person name="Sisk P."/>
            <person name="Stolte C."/>
            <person name="Sykes S."/>
            <person name="White J."/>
            <person name="Yandava C."/>
            <person name="Haas B."/>
            <person name="Nusbaum C."/>
            <person name="Birren B."/>
        </authorList>
    </citation>
    <scope>NUCLEOTIDE SEQUENCE [LARGE SCALE GENOMIC DNA]</scope>
    <source>
        <strain evidence="4">ATCC 50818</strain>
    </source>
</reference>
<evidence type="ECO:0000313" key="4">
    <source>
        <dbReference type="EMBL" id="EGD73540.1"/>
    </source>
</evidence>
<dbReference type="eggNOG" id="KOG0035">
    <property type="taxonomic scope" value="Eukaryota"/>
</dbReference>